<dbReference type="InterPro" id="IPR001811">
    <property type="entry name" value="Chemokine_IL8-like_dom"/>
</dbReference>
<feature type="non-terminal residue" evidence="8">
    <location>
        <position position="1"/>
    </location>
</feature>
<dbReference type="PANTHER" id="PTHR12015">
    <property type="entry name" value="SMALL INDUCIBLE CYTOKINE A"/>
    <property type="match status" value="1"/>
</dbReference>
<dbReference type="EMBL" id="VWZZ01000594">
    <property type="protein sequence ID" value="NXI90204.1"/>
    <property type="molecule type" value="Genomic_DNA"/>
</dbReference>
<dbReference type="PROSITE" id="PS00472">
    <property type="entry name" value="SMALL_CYTOKINES_CC"/>
    <property type="match status" value="1"/>
</dbReference>
<evidence type="ECO:0000256" key="6">
    <source>
        <dbReference type="RuleBase" id="RU361150"/>
    </source>
</evidence>
<dbReference type="InterPro" id="IPR039809">
    <property type="entry name" value="Chemokine_b/g/d"/>
</dbReference>
<comment type="subcellular location">
    <subcellularLocation>
        <location evidence="6">Secreted</location>
    </subcellularLocation>
</comment>
<feature type="non-terminal residue" evidence="8">
    <location>
        <position position="71"/>
    </location>
</feature>
<evidence type="ECO:0000256" key="1">
    <source>
        <dbReference type="ARBA" id="ARBA00010868"/>
    </source>
</evidence>
<feature type="domain" description="Chemokine interleukin-8-like" evidence="7">
    <location>
        <begin position="5"/>
        <end position="63"/>
    </location>
</feature>
<evidence type="ECO:0000259" key="7">
    <source>
        <dbReference type="SMART" id="SM00199"/>
    </source>
</evidence>
<protein>
    <recommendedName>
        <fullName evidence="6">C-C motif chemokine</fullName>
    </recommendedName>
</protein>
<dbReference type="GO" id="GO:0030335">
    <property type="term" value="P:positive regulation of cell migration"/>
    <property type="evidence" value="ECO:0007669"/>
    <property type="project" value="TreeGrafter"/>
</dbReference>
<dbReference type="Pfam" id="PF00048">
    <property type="entry name" value="IL8"/>
    <property type="match status" value="1"/>
</dbReference>
<dbReference type="InterPro" id="IPR000827">
    <property type="entry name" value="Chemokine_CC_CS"/>
</dbReference>
<proteinExistence type="inferred from homology"/>
<comment type="similarity">
    <text evidence="1 6">Belongs to the intercrine beta (chemokine CC) family.</text>
</comment>
<organism evidence="8 9">
    <name type="scientific">Psophia crepitans</name>
    <name type="common">common trumpeter</name>
    <dbReference type="NCBI Taxonomy" id="54359"/>
    <lineage>
        <taxon>Eukaryota</taxon>
        <taxon>Metazoa</taxon>
        <taxon>Chordata</taxon>
        <taxon>Craniata</taxon>
        <taxon>Vertebrata</taxon>
        <taxon>Euteleostomi</taxon>
        <taxon>Archelosauria</taxon>
        <taxon>Archosauria</taxon>
        <taxon>Dinosauria</taxon>
        <taxon>Saurischia</taxon>
        <taxon>Theropoda</taxon>
        <taxon>Coelurosauria</taxon>
        <taxon>Aves</taxon>
        <taxon>Neognathae</taxon>
        <taxon>Neoaves</taxon>
        <taxon>Gruiformes</taxon>
        <taxon>Psophiidae</taxon>
        <taxon>Psophia</taxon>
    </lineage>
</organism>
<evidence type="ECO:0000256" key="4">
    <source>
        <dbReference type="ARBA" id="ARBA00022729"/>
    </source>
</evidence>
<comment type="caution">
    <text evidence="8">The sequence shown here is derived from an EMBL/GenBank/DDBJ whole genome shotgun (WGS) entry which is preliminary data.</text>
</comment>
<keyword evidence="9" id="KW-1185">Reference proteome</keyword>
<evidence type="ECO:0000256" key="5">
    <source>
        <dbReference type="ARBA" id="ARBA00023157"/>
    </source>
</evidence>
<dbReference type="GO" id="GO:0008009">
    <property type="term" value="F:chemokine activity"/>
    <property type="evidence" value="ECO:0007669"/>
    <property type="project" value="InterPro"/>
</dbReference>
<dbReference type="InterPro" id="IPR036048">
    <property type="entry name" value="Interleukin_8-like_sf"/>
</dbReference>
<sequence>APTVPQKCCFNFQVRKLKRDNIVACYPTSPECSHQAVIFKVKNGKEICTQASRSWVKKYLKSFRVNSFSIP</sequence>
<dbReference type="GO" id="GO:0005615">
    <property type="term" value="C:extracellular space"/>
    <property type="evidence" value="ECO:0007669"/>
    <property type="project" value="UniProtKB-KW"/>
</dbReference>
<dbReference type="GO" id="GO:0061844">
    <property type="term" value="P:antimicrobial humoral immune response mediated by antimicrobial peptide"/>
    <property type="evidence" value="ECO:0007669"/>
    <property type="project" value="TreeGrafter"/>
</dbReference>
<dbReference type="GO" id="GO:0006954">
    <property type="term" value="P:inflammatory response"/>
    <property type="evidence" value="ECO:0007669"/>
    <property type="project" value="TreeGrafter"/>
</dbReference>
<keyword evidence="5" id="KW-1015">Disulfide bond</keyword>
<evidence type="ECO:0000313" key="9">
    <source>
        <dbReference type="Proteomes" id="UP000587472"/>
    </source>
</evidence>
<keyword evidence="3 6" id="KW-0202">Cytokine</keyword>
<accession>A0A7K9WYM1</accession>
<evidence type="ECO:0000256" key="2">
    <source>
        <dbReference type="ARBA" id="ARBA00022500"/>
    </source>
</evidence>
<keyword evidence="2 6" id="KW-0145">Chemotaxis</keyword>
<dbReference type="Proteomes" id="UP000587472">
    <property type="component" value="Unassembled WGS sequence"/>
</dbReference>
<dbReference type="GO" id="GO:0048245">
    <property type="term" value="P:eosinophil chemotaxis"/>
    <property type="evidence" value="ECO:0007669"/>
    <property type="project" value="TreeGrafter"/>
</dbReference>
<name>A0A7K9WYM1_9GRUI</name>
<keyword evidence="6" id="KW-0964">Secreted</keyword>
<dbReference type="PANTHER" id="PTHR12015:SF103">
    <property type="entry name" value="C-C MOTIF CHEMOKINE 4-RELATED"/>
    <property type="match status" value="1"/>
</dbReference>
<reference evidence="8 9" key="1">
    <citation type="submission" date="2019-09" db="EMBL/GenBank/DDBJ databases">
        <title>Bird 10,000 Genomes (B10K) Project - Family phase.</title>
        <authorList>
            <person name="Zhang G."/>
        </authorList>
    </citation>
    <scope>NUCLEOTIDE SEQUENCE [LARGE SCALE GENOMIC DNA]</scope>
    <source>
        <strain evidence="8">B10K-DU-001-60</strain>
        <tissue evidence="8">Muscle</tissue>
    </source>
</reference>
<dbReference type="Gene3D" id="2.40.50.40">
    <property type="match status" value="1"/>
</dbReference>
<evidence type="ECO:0000256" key="3">
    <source>
        <dbReference type="ARBA" id="ARBA00022514"/>
    </source>
</evidence>
<dbReference type="SUPFAM" id="SSF54117">
    <property type="entry name" value="Interleukin 8-like chemokines"/>
    <property type="match status" value="1"/>
</dbReference>
<dbReference type="SMART" id="SM00199">
    <property type="entry name" value="SCY"/>
    <property type="match status" value="1"/>
</dbReference>
<dbReference type="GO" id="GO:0048020">
    <property type="term" value="F:CCR chemokine receptor binding"/>
    <property type="evidence" value="ECO:0007669"/>
    <property type="project" value="TreeGrafter"/>
</dbReference>
<dbReference type="AlphaFoldDB" id="A0A7K9WYM1"/>
<evidence type="ECO:0000313" key="8">
    <source>
        <dbReference type="EMBL" id="NXI90204.1"/>
    </source>
</evidence>
<keyword evidence="4" id="KW-0732">Signal</keyword>
<gene>
    <name evidence="8" type="primary">Ccl4l1</name>
    <name evidence="8" type="ORF">PSOCRE_R03647</name>
</gene>
<dbReference type="GO" id="GO:0070098">
    <property type="term" value="P:chemokine-mediated signaling pathway"/>
    <property type="evidence" value="ECO:0007669"/>
    <property type="project" value="TreeGrafter"/>
</dbReference>